<dbReference type="InterPro" id="IPR036890">
    <property type="entry name" value="HATPase_C_sf"/>
</dbReference>
<dbReference type="InterPro" id="IPR011712">
    <property type="entry name" value="Sig_transdc_His_kin_sub3_dim/P"/>
</dbReference>
<keyword evidence="6 11" id="KW-0418">Kinase</keyword>
<comment type="caution">
    <text evidence="11">The sequence shown here is derived from an EMBL/GenBank/DDBJ whole genome shotgun (WGS) entry which is preliminary data.</text>
</comment>
<dbReference type="Pfam" id="PF07730">
    <property type="entry name" value="HisKA_3"/>
    <property type="match status" value="1"/>
</dbReference>
<keyword evidence="7" id="KW-0067">ATP-binding</keyword>
<evidence type="ECO:0000256" key="9">
    <source>
        <dbReference type="SAM" id="Phobius"/>
    </source>
</evidence>
<dbReference type="Gene3D" id="3.30.565.10">
    <property type="entry name" value="Histidine kinase-like ATPase, C-terminal domain"/>
    <property type="match status" value="1"/>
</dbReference>
<keyword evidence="9" id="KW-1133">Transmembrane helix</keyword>
<comment type="catalytic activity">
    <reaction evidence="1">
        <text>ATP + protein L-histidine = ADP + protein N-phospho-L-histidine.</text>
        <dbReference type="EC" id="2.7.13.3"/>
    </reaction>
</comment>
<keyword evidence="5" id="KW-0547">Nucleotide-binding</keyword>
<keyword evidence="8" id="KW-0902">Two-component regulatory system</keyword>
<dbReference type="EC" id="2.7.13.3" evidence="2"/>
<keyword evidence="4" id="KW-0808">Transferase</keyword>
<evidence type="ECO:0000256" key="4">
    <source>
        <dbReference type="ARBA" id="ARBA00022679"/>
    </source>
</evidence>
<keyword evidence="9" id="KW-0472">Membrane</keyword>
<keyword evidence="9" id="KW-0812">Transmembrane</keyword>
<dbReference type="PANTHER" id="PTHR24421">
    <property type="entry name" value="NITRATE/NITRITE SENSOR PROTEIN NARX-RELATED"/>
    <property type="match status" value="1"/>
</dbReference>
<feature type="domain" description="Signal transduction histidine kinase subgroup 3 dimerisation and phosphoacceptor" evidence="10">
    <location>
        <begin position="170"/>
        <end position="232"/>
    </location>
</feature>
<evidence type="ECO:0000313" key="11">
    <source>
        <dbReference type="EMBL" id="MCS7478006.1"/>
    </source>
</evidence>
<evidence type="ECO:0000256" key="1">
    <source>
        <dbReference type="ARBA" id="ARBA00000085"/>
    </source>
</evidence>
<proteinExistence type="predicted"/>
<gene>
    <name evidence="11" type="ORF">NZH93_14175</name>
</gene>
<dbReference type="GO" id="GO:0016020">
    <property type="term" value="C:membrane"/>
    <property type="evidence" value="ECO:0007669"/>
    <property type="project" value="InterPro"/>
</dbReference>
<name>A0A9X3AFA7_9PSEU</name>
<evidence type="ECO:0000256" key="3">
    <source>
        <dbReference type="ARBA" id="ARBA00022553"/>
    </source>
</evidence>
<keyword evidence="3" id="KW-0597">Phosphoprotein</keyword>
<evidence type="ECO:0000256" key="2">
    <source>
        <dbReference type="ARBA" id="ARBA00012438"/>
    </source>
</evidence>
<evidence type="ECO:0000259" key="10">
    <source>
        <dbReference type="Pfam" id="PF07730"/>
    </source>
</evidence>
<evidence type="ECO:0000313" key="12">
    <source>
        <dbReference type="Proteomes" id="UP001141259"/>
    </source>
</evidence>
<evidence type="ECO:0000256" key="5">
    <source>
        <dbReference type="ARBA" id="ARBA00022741"/>
    </source>
</evidence>
<organism evidence="11 12">
    <name type="scientific">Umezawaea endophytica</name>
    <dbReference type="NCBI Taxonomy" id="1654476"/>
    <lineage>
        <taxon>Bacteria</taxon>
        <taxon>Bacillati</taxon>
        <taxon>Actinomycetota</taxon>
        <taxon>Actinomycetes</taxon>
        <taxon>Pseudonocardiales</taxon>
        <taxon>Pseudonocardiaceae</taxon>
        <taxon>Umezawaea</taxon>
    </lineage>
</organism>
<dbReference type="GO" id="GO:0046983">
    <property type="term" value="F:protein dimerization activity"/>
    <property type="evidence" value="ECO:0007669"/>
    <property type="project" value="InterPro"/>
</dbReference>
<dbReference type="AlphaFoldDB" id="A0A9X3AFA7"/>
<accession>A0A9X3AFA7</accession>
<dbReference type="EMBL" id="JANYMP010000005">
    <property type="protein sequence ID" value="MCS7478006.1"/>
    <property type="molecule type" value="Genomic_DNA"/>
</dbReference>
<dbReference type="PANTHER" id="PTHR24421:SF10">
    <property type="entry name" value="NITRATE_NITRITE SENSOR PROTEIN NARQ"/>
    <property type="match status" value="1"/>
</dbReference>
<keyword evidence="12" id="KW-1185">Reference proteome</keyword>
<dbReference type="SUPFAM" id="SSF55874">
    <property type="entry name" value="ATPase domain of HSP90 chaperone/DNA topoisomerase II/histidine kinase"/>
    <property type="match status" value="1"/>
</dbReference>
<evidence type="ECO:0000256" key="8">
    <source>
        <dbReference type="ARBA" id="ARBA00023012"/>
    </source>
</evidence>
<dbReference type="CDD" id="cd16917">
    <property type="entry name" value="HATPase_UhpB-NarQ-NarX-like"/>
    <property type="match status" value="1"/>
</dbReference>
<evidence type="ECO:0000256" key="6">
    <source>
        <dbReference type="ARBA" id="ARBA00022777"/>
    </source>
</evidence>
<dbReference type="InterPro" id="IPR050482">
    <property type="entry name" value="Sensor_HK_TwoCompSys"/>
</dbReference>
<feature type="transmembrane region" description="Helical" evidence="9">
    <location>
        <begin position="54"/>
        <end position="77"/>
    </location>
</feature>
<evidence type="ECO:0000256" key="7">
    <source>
        <dbReference type="ARBA" id="ARBA00022840"/>
    </source>
</evidence>
<protein>
    <recommendedName>
        <fullName evidence="2">histidine kinase</fullName>
        <ecNumber evidence="2">2.7.13.3</ecNumber>
    </recommendedName>
</protein>
<dbReference type="RefSeq" id="WP_259623506.1">
    <property type="nucleotide sequence ID" value="NZ_JANYMP010000005.1"/>
</dbReference>
<dbReference type="GO" id="GO:0005524">
    <property type="term" value="F:ATP binding"/>
    <property type="evidence" value="ECO:0007669"/>
    <property type="project" value="UniProtKB-KW"/>
</dbReference>
<dbReference type="Proteomes" id="UP001141259">
    <property type="component" value="Unassembled WGS sequence"/>
</dbReference>
<dbReference type="GO" id="GO:0000155">
    <property type="term" value="F:phosphorelay sensor kinase activity"/>
    <property type="evidence" value="ECO:0007669"/>
    <property type="project" value="InterPro"/>
</dbReference>
<dbReference type="Gene3D" id="1.20.5.1930">
    <property type="match status" value="1"/>
</dbReference>
<sequence>MRLLLRGRDAFVTRTALLGSGFGILNLVYAEDWGRVLALAMLPALVVRTVWRTMPGWLLLAWTVIPTLVGDIAVVTHTANMVLITAMAVVAASSERRVDTVAMALCLVSPFLVWALDTNDWHRGIGAWLWSAGLLLGWVLGRLVGEQQTLIAELERTRVELAEAAVVADRQRIARDLHDLVGHSFSVVLLHLAGARMNLLSAPDEAVDALRRAEVVGREGMDELRQALVLMHRGGHSPAASGLGHLDDLVTSYRDAGLRVDLTVADGVDQAAAGPRIVLHDVVREALTNVVKHATRPEACIRVALDDDGIAVHVTSPCGPNAGRGGAGMGLTGLEHRVTAIDGTFRARPSGDRWTVQALIPRTLAGARS</sequence>
<reference evidence="11" key="1">
    <citation type="submission" date="2022-08" db="EMBL/GenBank/DDBJ databases">
        <authorList>
            <person name="Tistechok S."/>
            <person name="Samborskyy M."/>
            <person name="Roman I."/>
        </authorList>
    </citation>
    <scope>NUCLEOTIDE SEQUENCE</scope>
    <source>
        <strain evidence="11">DSM 103496</strain>
    </source>
</reference>